<evidence type="ECO:0000313" key="3">
    <source>
        <dbReference type="Proteomes" id="UP000195570"/>
    </source>
</evidence>
<feature type="region of interest" description="Disordered" evidence="1">
    <location>
        <begin position="234"/>
        <end position="279"/>
    </location>
</feature>
<dbReference type="GO" id="GO:0003730">
    <property type="term" value="F:mRNA 3'-UTR binding"/>
    <property type="evidence" value="ECO:0007669"/>
    <property type="project" value="TreeGrafter"/>
</dbReference>
<dbReference type="GO" id="GO:1990904">
    <property type="term" value="C:ribonucleoprotein complex"/>
    <property type="evidence" value="ECO:0007669"/>
    <property type="project" value="TreeGrafter"/>
</dbReference>
<dbReference type="GO" id="GO:0035368">
    <property type="term" value="F:selenocysteine insertion sequence binding"/>
    <property type="evidence" value="ECO:0007669"/>
    <property type="project" value="InterPro"/>
</dbReference>
<dbReference type="VEuPathDB" id="TriTrypDB:TEOVI_000325800"/>
<protein>
    <recommendedName>
        <fullName evidence="4">Ribosomal protein L7Ae/L30e/S12e/Gadd45 domain-containing protein</fullName>
    </recommendedName>
</protein>
<dbReference type="AlphaFoldDB" id="A0A1G4IGZ6"/>
<dbReference type="EMBL" id="CZPT02001693">
    <property type="protein sequence ID" value="SCU71677.1"/>
    <property type="molecule type" value="Genomic_DNA"/>
</dbReference>
<accession>A0A1G4IGZ6</accession>
<dbReference type="GeneID" id="92377198"/>
<name>A0A1G4IGZ6_TRYEQ</name>
<keyword evidence="3" id="KW-1185">Reference proteome</keyword>
<feature type="compositionally biased region" description="Basic and acidic residues" evidence="1">
    <location>
        <begin position="49"/>
        <end position="59"/>
    </location>
</feature>
<sequence>MSSEQGGDSYGVAKPRRKRVRWDCNGRRKRVTATAFVSDFLPAPQANKVSDDVPKSPRERKGHFGNQNPPASQKVPVRLKPTVTRQVGPGKTLHAGKKHFLAKGKLRNPDGPFNHRARYSKFKRSIVELRREVFESLINGDQQSSIQDALAAVAVGSSVTSSSENTALTSPSHTLQPLQALVGKLHSLYARLHSEMNRKSYVKAARCLTTIRRLRKRLNKTALRWKGGVITVNTGATQEDAPTVEPDRSQTRGECNEGASAGKQGDSEGAAKADNVGSDGEPNFVNFYPSLSLMGIGTHPLTAVIDQRSGRHPRQLTASEVAQLHNTTPDLLVAAANSNKPRNPIPRYLVSSCANILTDRLDDIVFTILQRQYTLQKRMKKEKPLQFKARKFYSTGMRETLRALRAAATRIPVVLIASDIELNGTLSPNIDKEFCVEREGTAENVVATVSRSQHKTVGELGVSGTLEEIHFHCVKGNIPLVTCMSRRKLAYALFAKGCNISIVVLHSAEGVHEEVRALRHYAHQLCEQYRRITPSEQGS</sequence>
<dbReference type="InterPro" id="IPR040051">
    <property type="entry name" value="SECISBP2"/>
</dbReference>
<organism evidence="2 3">
    <name type="scientific">Trypanosoma equiperdum</name>
    <dbReference type="NCBI Taxonomy" id="5694"/>
    <lineage>
        <taxon>Eukaryota</taxon>
        <taxon>Discoba</taxon>
        <taxon>Euglenozoa</taxon>
        <taxon>Kinetoplastea</taxon>
        <taxon>Metakinetoplastina</taxon>
        <taxon>Trypanosomatida</taxon>
        <taxon>Trypanosomatidae</taxon>
        <taxon>Trypanosoma</taxon>
    </lineage>
</organism>
<dbReference type="RefSeq" id="XP_067082296.1">
    <property type="nucleotide sequence ID" value="XM_067226195.1"/>
</dbReference>
<feature type="region of interest" description="Disordered" evidence="1">
    <location>
        <begin position="45"/>
        <end position="74"/>
    </location>
</feature>
<gene>
    <name evidence="2" type="ORF">TEOVI_000325800</name>
</gene>
<dbReference type="GO" id="GO:0005739">
    <property type="term" value="C:mitochondrion"/>
    <property type="evidence" value="ECO:0007669"/>
    <property type="project" value="TreeGrafter"/>
</dbReference>
<evidence type="ECO:0000256" key="1">
    <source>
        <dbReference type="SAM" id="MobiDB-lite"/>
    </source>
</evidence>
<dbReference type="PANTHER" id="PTHR13284">
    <property type="entry name" value="GH01354P"/>
    <property type="match status" value="1"/>
</dbReference>
<dbReference type="PANTHER" id="PTHR13284:SF4">
    <property type="entry name" value="C2H2-TYPE DOMAIN-CONTAINING PROTEIN"/>
    <property type="match status" value="1"/>
</dbReference>
<evidence type="ECO:0000313" key="2">
    <source>
        <dbReference type="EMBL" id="SCU71677.1"/>
    </source>
</evidence>
<comment type="caution">
    <text evidence="2">The sequence shown here is derived from an EMBL/GenBank/DDBJ whole genome shotgun (WGS) entry which is preliminary data.</text>
</comment>
<evidence type="ECO:0008006" key="4">
    <source>
        <dbReference type="Google" id="ProtNLM"/>
    </source>
</evidence>
<reference evidence="2" key="1">
    <citation type="submission" date="2016-09" db="EMBL/GenBank/DDBJ databases">
        <authorList>
            <person name="Hebert L."/>
            <person name="Moumen B."/>
        </authorList>
    </citation>
    <scope>NUCLEOTIDE SEQUENCE [LARGE SCALE GENOMIC DNA]</scope>
    <source>
        <strain evidence="2">OVI</strain>
    </source>
</reference>
<feature type="region of interest" description="Disordered" evidence="1">
    <location>
        <begin position="1"/>
        <end position="23"/>
    </location>
</feature>
<proteinExistence type="predicted"/>
<dbReference type="Proteomes" id="UP000195570">
    <property type="component" value="Unassembled WGS sequence"/>
</dbReference>
<dbReference type="GO" id="GO:0043021">
    <property type="term" value="F:ribonucleoprotein complex binding"/>
    <property type="evidence" value="ECO:0007669"/>
    <property type="project" value="TreeGrafter"/>
</dbReference>
<feature type="compositionally biased region" description="Basic and acidic residues" evidence="1">
    <location>
        <begin position="245"/>
        <end position="255"/>
    </location>
</feature>